<dbReference type="InParanoid" id="A0A0C3B5R5"/>
<dbReference type="OrthoDB" id="3342934at2759"/>
<dbReference type="EMBL" id="KN832998">
    <property type="protein sequence ID" value="KIM81578.1"/>
    <property type="molecule type" value="Genomic_DNA"/>
</dbReference>
<feature type="chain" id="PRO_5002175578" evidence="1">
    <location>
        <begin position="25"/>
        <end position="160"/>
    </location>
</feature>
<dbReference type="Proteomes" id="UP000054166">
    <property type="component" value="Unassembled WGS sequence"/>
</dbReference>
<accession>A0A0C3B5R5</accession>
<reference evidence="3" key="2">
    <citation type="submission" date="2015-01" db="EMBL/GenBank/DDBJ databases">
        <title>Evolutionary Origins and Diversification of the Mycorrhizal Mutualists.</title>
        <authorList>
            <consortium name="DOE Joint Genome Institute"/>
            <consortium name="Mycorrhizal Genomics Consortium"/>
            <person name="Kohler A."/>
            <person name="Kuo A."/>
            <person name="Nagy L.G."/>
            <person name="Floudas D."/>
            <person name="Copeland A."/>
            <person name="Barry K.W."/>
            <person name="Cichocki N."/>
            <person name="Veneault-Fourrey C."/>
            <person name="LaButti K."/>
            <person name="Lindquist E.A."/>
            <person name="Lipzen A."/>
            <person name="Lundell T."/>
            <person name="Morin E."/>
            <person name="Murat C."/>
            <person name="Riley R."/>
            <person name="Ohm R."/>
            <person name="Sun H."/>
            <person name="Tunlid A."/>
            <person name="Henrissat B."/>
            <person name="Grigoriev I.V."/>
            <person name="Hibbett D.S."/>
            <person name="Martin F."/>
        </authorList>
    </citation>
    <scope>NUCLEOTIDE SEQUENCE [LARGE SCALE GENOMIC DNA]</scope>
    <source>
        <strain evidence="3">F 1598</strain>
    </source>
</reference>
<evidence type="ECO:0000256" key="1">
    <source>
        <dbReference type="SAM" id="SignalP"/>
    </source>
</evidence>
<sequence length="160" mass="16657">MPSSTIIIAATLLLTTPLLMGARAESHQVTFTNNCGSGTPLFLYQGDGNPQGATTIQGELNGGIAWLGDQGNCQSSGVNCGAVEFTLKNNGFSQADFTLEAGPGLGNHQYTYPMSFNFINGCSNGASCNEANCPGAFTDPTNGQLYQCSANNCGIHIQFC</sequence>
<organism evidence="2 3">
    <name type="scientific">Piloderma croceum (strain F 1598)</name>
    <dbReference type="NCBI Taxonomy" id="765440"/>
    <lineage>
        <taxon>Eukaryota</taxon>
        <taxon>Fungi</taxon>
        <taxon>Dikarya</taxon>
        <taxon>Basidiomycota</taxon>
        <taxon>Agaricomycotina</taxon>
        <taxon>Agaricomycetes</taxon>
        <taxon>Agaricomycetidae</taxon>
        <taxon>Atheliales</taxon>
        <taxon>Atheliaceae</taxon>
        <taxon>Piloderma</taxon>
    </lineage>
</organism>
<proteinExistence type="predicted"/>
<protein>
    <submittedName>
        <fullName evidence="2">Uncharacterized protein</fullName>
    </submittedName>
</protein>
<keyword evidence="1" id="KW-0732">Signal</keyword>
<evidence type="ECO:0000313" key="2">
    <source>
        <dbReference type="EMBL" id="KIM81578.1"/>
    </source>
</evidence>
<dbReference type="HOGENOM" id="CLU_121033_0_0_1"/>
<feature type="signal peptide" evidence="1">
    <location>
        <begin position="1"/>
        <end position="24"/>
    </location>
</feature>
<gene>
    <name evidence="2" type="ORF">PILCRDRAFT_821364</name>
</gene>
<name>A0A0C3B5R5_PILCF</name>
<reference evidence="2 3" key="1">
    <citation type="submission" date="2014-04" db="EMBL/GenBank/DDBJ databases">
        <authorList>
            <consortium name="DOE Joint Genome Institute"/>
            <person name="Kuo A."/>
            <person name="Tarkka M."/>
            <person name="Buscot F."/>
            <person name="Kohler A."/>
            <person name="Nagy L.G."/>
            <person name="Floudas D."/>
            <person name="Copeland A."/>
            <person name="Barry K.W."/>
            <person name="Cichocki N."/>
            <person name="Veneault-Fourrey C."/>
            <person name="LaButti K."/>
            <person name="Lindquist E.A."/>
            <person name="Lipzen A."/>
            <person name="Lundell T."/>
            <person name="Morin E."/>
            <person name="Murat C."/>
            <person name="Sun H."/>
            <person name="Tunlid A."/>
            <person name="Henrissat B."/>
            <person name="Grigoriev I.V."/>
            <person name="Hibbett D.S."/>
            <person name="Martin F."/>
            <person name="Nordberg H.P."/>
            <person name="Cantor M.N."/>
            <person name="Hua S.X."/>
        </authorList>
    </citation>
    <scope>NUCLEOTIDE SEQUENCE [LARGE SCALE GENOMIC DNA]</scope>
    <source>
        <strain evidence="2 3">F 1598</strain>
    </source>
</reference>
<dbReference type="AlphaFoldDB" id="A0A0C3B5R5"/>
<keyword evidence="3" id="KW-1185">Reference proteome</keyword>
<evidence type="ECO:0000313" key="3">
    <source>
        <dbReference type="Proteomes" id="UP000054166"/>
    </source>
</evidence>